<evidence type="ECO:0000313" key="1">
    <source>
        <dbReference type="EMBL" id="RNA69069.1"/>
    </source>
</evidence>
<comment type="caution">
    <text evidence="1">The sequence shown here is derived from an EMBL/GenBank/DDBJ whole genome shotgun (WGS) entry which is preliminary data.</text>
</comment>
<organism evidence="1 2">
    <name type="scientific">Alteribacter keqinensis</name>
    <dbReference type="NCBI Taxonomy" id="2483800"/>
    <lineage>
        <taxon>Bacteria</taxon>
        <taxon>Bacillati</taxon>
        <taxon>Bacillota</taxon>
        <taxon>Bacilli</taxon>
        <taxon>Bacillales</taxon>
        <taxon>Bacillaceae</taxon>
        <taxon>Alteribacter</taxon>
    </lineage>
</organism>
<dbReference type="EMBL" id="RHIB01000001">
    <property type="protein sequence ID" value="RNA69069.1"/>
    <property type="molecule type" value="Genomic_DNA"/>
</dbReference>
<sequence length="188" mass="20336">MEKKKRVILITDGDTSARMAVEAASRKLNCCCISKSGGNPSPLSGEELVELVMECPDDPVVVLFDDCGYPEEGPGEKAMITICNHPDITILGALAVASQSYSHEWAKVHFSLDRNGDLTEYGVDKDGIIDTEIRRIRGDTVYILDQIDIPIVIGIGDLGKMGGRDSAEKGAPITTQAIQTILERSQSE</sequence>
<dbReference type="RefSeq" id="WP_122896591.1">
    <property type="nucleotide sequence ID" value="NZ_RHIB01000001.1"/>
</dbReference>
<name>A0A3M7TV11_9BACI</name>
<dbReference type="OrthoDB" id="1679631at2"/>
<dbReference type="AlphaFoldDB" id="A0A3M7TV11"/>
<reference evidence="1 2" key="1">
    <citation type="submission" date="2018-10" db="EMBL/GenBank/DDBJ databases">
        <title>Bacillus Keqinensis sp. nov., a moderately halophilic bacterium isolated from a saline-alkaline lake.</title>
        <authorList>
            <person name="Wang H."/>
        </authorList>
    </citation>
    <scope>NUCLEOTIDE SEQUENCE [LARGE SCALE GENOMIC DNA]</scope>
    <source>
        <strain evidence="1 2">KQ-3</strain>
    </source>
</reference>
<evidence type="ECO:0000313" key="2">
    <source>
        <dbReference type="Proteomes" id="UP000278746"/>
    </source>
</evidence>
<dbReference type="Pfam" id="PF14097">
    <property type="entry name" value="SpoVAE"/>
    <property type="match status" value="1"/>
</dbReference>
<protein>
    <submittedName>
        <fullName evidence="1">Stage V sporulation protein AE</fullName>
    </submittedName>
</protein>
<dbReference type="Proteomes" id="UP000278746">
    <property type="component" value="Unassembled WGS sequence"/>
</dbReference>
<proteinExistence type="predicted"/>
<dbReference type="InterPro" id="IPR025914">
    <property type="entry name" value="SpoVAE"/>
</dbReference>
<keyword evidence="2" id="KW-1185">Reference proteome</keyword>
<accession>A0A3M7TV11</accession>
<gene>
    <name evidence="1" type="ORF">EBO34_03695</name>
</gene>